<evidence type="ECO:0000256" key="6">
    <source>
        <dbReference type="ARBA" id="ARBA00022989"/>
    </source>
</evidence>
<feature type="transmembrane region" description="Helical" evidence="8">
    <location>
        <begin position="130"/>
        <end position="158"/>
    </location>
</feature>
<evidence type="ECO:0000256" key="7">
    <source>
        <dbReference type="ARBA" id="ARBA00023136"/>
    </source>
</evidence>
<keyword evidence="7 8" id="KW-0472">Membrane</keyword>
<dbReference type="GO" id="GO:0005886">
    <property type="term" value="C:plasma membrane"/>
    <property type="evidence" value="ECO:0007669"/>
    <property type="project" value="UniProtKB-SubCell"/>
</dbReference>
<gene>
    <name evidence="9" type="ORF">D5400_08400</name>
</gene>
<keyword evidence="10" id="KW-1185">Reference proteome</keyword>
<name>A0A3Q8XMY1_9HYPH</name>
<evidence type="ECO:0000256" key="5">
    <source>
        <dbReference type="ARBA" id="ARBA00022692"/>
    </source>
</evidence>
<reference evidence="9 10" key="1">
    <citation type="submission" date="2018-09" db="EMBL/GenBank/DDBJ databases">
        <title>Marinorhizobium profundi gen. nov., sp. nov., isolated from a deep-sea sediment sample from the New Britain Trench and proposal of Marinorhizobiaceae fam. nov. in the order Rhizobiales of the class Alphaproteobacteria.</title>
        <authorList>
            <person name="Cao J."/>
        </authorList>
    </citation>
    <scope>NUCLEOTIDE SEQUENCE [LARGE SCALE GENOMIC DNA]</scope>
    <source>
        <strain evidence="9 10">WS11</strain>
    </source>
</reference>
<comment type="subcellular location">
    <subcellularLocation>
        <location evidence="1">Cell membrane</location>
        <topology evidence="1">Multi-pass membrane protein</topology>
    </subcellularLocation>
</comment>
<proteinExistence type="inferred from homology"/>
<comment type="similarity">
    <text evidence="2">Belongs to the AzlC family.</text>
</comment>
<keyword evidence="6 8" id="KW-1133">Transmembrane helix</keyword>
<dbReference type="GO" id="GO:1903785">
    <property type="term" value="P:L-valine transmembrane transport"/>
    <property type="evidence" value="ECO:0007669"/>
    <property type="project" value="TreeGrafter"/>
</dbReference>
<evidence type="ECO:0000256" key="8">
    <source>
        <dbReference type="SAM" id="Phobius"/>
    </source>
</evidence>
<evidence type="ECO:0000256" key="4">
    <source>
        <dbReference type="ARBA" id="ARBA00022475"/>
    </source>
</evidence>
<feature type="transmembrane region" description="Helical" evidence="8">
    <location>
        <begin position="68"/>
        <end position="86"/>
    </location>
</feature>
<evidence type="ECO:0000313" key="9">
    <source>
        <dbReference type="EMBL" id="AZN71285.1"/>
    </source>
</evidence>
<dbReference type="InterPro" id="IPR011606">
    <property type="entry name" value="Brnchd-chn_aa_trnsp_permease"/>
</dbReference>
<evidence type="ECO:0000313" key="10">
    <source>
        <dbReference type="Proteomes" id="UP000268192"/>
    </source>
</evidence>
<organism evidence="9 10">
    <name type="scientific">Georhizobium profundi</name>
    <dbReference type="NCBI Taxonomy" id="2341112"/>
    <lineage>
        <taxon>Bacteria</taxon>
        <taxon>Pseudomonadati</taxon>
        <taxon>Pseudomonadota</taxon>
        <taxon>Alphaproteobacteria</taxon>
        <taxon>Hyphomicrobiales</taxon>
        <taxon>Rhizobiaceae</taxon>
        <taxon>Georhizobium</taxon>
    </lineage>
</organism>
<keyword evidence="4" id="KW-1003">Cell membrane</keyword>
<dbReference type="KEGG" id="abaw:D5400_08400"/>
<sequence length="244" mass="26195">MTVSFKRDFLAGMRQCVPVVVAAAPFGLLFGALAVDNGLTVGEAVLMSATIYAGASQMVGIDLFNGSAAPWLIVLSIFAVNFRHVLYSAAVGRRISHFSLWQKAVAFFLLIDPVYAETERRSEAGKSMTFAWYLGIGLPVYLSWVAEGYLGAVFGGLIENPEEFGIDFLLPLYFMALVLGFRSRKNWLPVVLASALGSIAGFHFIGSPWHVSIGAIIGIAVAAIIADTRPPQNMKASVGSEASR</sequence>
<dbReference type="RefSeq" id="WP_126009460.1">
    <property type="nucleotide sequence ID" value="NZ_CP032509.1"/>
</dbReference>
<dbReference type="EMBL" id="CP032509">
    <property type="protein sequence ID" value="AZN71285.1"/>
    <property type="molecule type" value="Genomic_DNA"/>
</dbReference>
<keyword evidence="5 8" id="KW-0812">Transmembrane</keyword>
<dbReference type="AlphaFoldDB" id="A0A3Q8XMY1"/>
<feature type="transmembrane region" description="Helical" evidence="8">
    <location>
        <begin position="188"/>
        <end position="205"/>
    </location>
</feature>
<dbReference type="OrthoDB" id="3579489at2"/>
<feature type="transmembrane region" description="Helical" evidence="8">
    <location>
        <begin position="164"/>
        <end position="181"/>
    </location>
</feature>
<evidence type="ECO:0000256" key="2">
    <source>
        <dbReference type="ARBA" id="ARBA00010735"/>
    </source>
</evidence>
<dbReference type="Proteomes" id="UP000268192">
    <property type="component" value="Chromosome"/>
</dbReference>
<keyword evidence="3" id="KW-0813">Transport</keyword>
<dbReference type="PANTHER" id="PTHR34979">
    <property type="entry name" value="INNER MEMBRANE PROTEIN YGAZ"/>
    <property type="match status" value="1"/>
</dbReference>
<dbReference type="PANTHER" id="PTHR34979:SF1">
    <property type="entry name" value="INNER MEMBRANE PROTEIN YGAZ"/>
    <property type="match status" value="1"/>
</dbReference>
<dbReference type="Pfam" id="PF03591">
    <property type="entry name" value="AzlC"/>
    <property type="match status" value="1"/>
</dbReference>
<protein>
    <submittedName>
        <fullName evidence="9">Branched-chain amino acid ABC transporter permease</fullName>
    </submittedName>
</protein>
<evidence type="ECO:0000256" key="3">
    <source>
        <dbReference type="ARBA" id="ARBA00022448"/>
    </source>
</evidence>
<feature type="transmembrane region" description="Helical" evidence="8">
    <location>
        <begin position="211"/>
        <end position="228"/>
    </location>
</feature>
<evidence type="ECO:0000256" key="1">
    <source>
        <dbReference type="ARBA" id="ARBA00004651"/>
    </source>
</evidence>
<accession>A0A3Q8XMY1</accession>